<proteinExistence type="predicted"/>
<accession>A0A1J5TNQ6</accession>
<sequence length="146" mass="16524">MNEWDDLYLEVILDHNKNPRNNHELEKHTHHADGHNPLCGDRVSINILMDNETVKEVSFTGSGCAISTASASILTETIKNKSKYEIENLFKDFHDLVTNKNEDKKKLGKLAIFEGVKKYPARVKCATLSWHALMAALEGEKETTTE</sequence>
<dbReference type="CDD" id="cd06664">
    <property type="entry name" value="IscU_like"/>
    <property type="match status" value="1"/>
</dbReference>
<evidence type="ECO:0000313" key="3">
    <source>
        <dbReference type="Proteomes" id="UP000183615"/>
    </source>
</evidence>
<name>A0A1J5TNQ6_9ARCH</name>
<evidence type="ECO:0000259" key="1">
    <source>
        <dbReference type="Pfam" id="PF01592"/>
    </source>
</evidence>
<dbReference type="PANTHER" id="PTHR10093">
    <property type="entry name" value="IRON-SULFUR CLUSTER ASSEMBLY ENZYME NIFU HOMOLOG"/>
    <property type="match status" value="1"/>
</dbReference>
<dbReference type="Proteomes" id="UP000183615">
    <property type="component" value="Unassembled WGS sequence"/>
</dbReference>
<dbReference type="FunFam" id="3.90.1010.10:FF:000002">
    <property type="entry name" value="Iron-sulfur cluster assembly scaffold protein NifU"/>
    <property type="match status" value="1"/>
</dbReference>
<organism evidence="2 3">
    <name type="scientific">Marine Group III euryarchaeote CG-Epi2</name>
    <dbReference type="NCBI Taxonomy" id="1888996"/>
    <lineage>
        <taxon>Archaea</taxon>
        <taxon>Methanobacteriati</taxon>
        <taxon>Thermoplasmatota</taxon>
        <taxon>Thermoplasmata</taxon>
        <taxon>Candidatus Thermoprofundales</taxon>
    </lineage>
</organism>
<feature type="domain" description="NIF system FeS cluster assembly NifU N-terminal" evidence="1">
    <location>
        <begin position="8"/>
        <end position="125"/>
    </location>
</feature>
<dbReference type="Pfam" id="PF01592">
    <property type="entry name" value="NifU_N"/>
    <property type="match status" value="1"/>
</dbReference>
<dbReference type="EMBL" id="MIYZ01000012">
    <property type="protein sequence ID" value="OIR22561.1"/>
    <property type="molecule type" value="Genomic_DNA"/>
</dbReference>
<dbReference type="GO" id="GO:0016226">
    <property type="term" value="P:iron-sulfur cluster assembly"/>
    <property type="evidence" value="ECO:0007669"/>
    <property type="project" value="InterPro"/>
</dbReference>
<dbReference type="InterPro" id="IPR002871">
    <property type="entry name" value="NIF_FeS_clus_asmbl_NifU_N"/>
</dbReference>
<reference evidence="2 3" key="1">
    <citation type="submission" date="2016-08" db="EMBL/GenBank/DDBJ databases">
        <title>New Insights into Marine Group III Euryarchaeota, from dark to light.</title>
        <authorList>
            <person name="Haro-Moreno J.M."/>
            <person name="Rodriguez-Valera F."/>
            <person name="Lopez-Garcia P."/>
            <person name="Moreira D."/>
            <person name="Martin-Cuadrado A.B."/>
        </authorList>
    </citation>
    <scope>NUCLEOTIDE SEQUENCE [LARGE SCALE GENOMIC DNA]</scope>
    <source>
        <strain evidence="2">CG-Epi2</strain>
    </source>
</reference>
<evidence type="ECO:0000313" key="2">
    <source>
        <dbReference type="EMBL" id="OIR22561.1"/>
    </source>
</evidence>
<dbReference type="SUPFAM" id="SSF82649">
    <property type="entry name" value="SufE/NifU"/>
    <property type="match status" value="1"/>
</dbReference>
<dbReference type="AlphaFoldDB" id="A0A1J5TNQ6"/>
<protein>
    <submittedName>
        <fullName evidence="2">SUF system NifU family Fe-S cluster assembly protein</fullName>
    </submittedName>
</protein>
<dbReference type="NCBIfam" id="TIGR01994">
    <property type="entry name" value="SUF_scaf_2"/>
    <property type="match status" value="1"/>
</dbReference>
<dbReference type="GO" id="GO:0005506">
    <property type="term" value="F:iron ion binding"/>
    <property type="evidence" value="ECO:0007669"/>
    <property type="project" value="InterPro"/>
</dbReference>
<comment type="caution">
    <text evidence="2">The sequence shown here is derived from an EMBL/GenBank/DDBJ whole genome shotgun (WGS) entry which is preliminary data.</text>
</comment>
<dbReference type="Gene3D" id="3.90.1010.10">
    <property type="match status" value="1"/>
</dbReference>
<gene>
    <name evidence="2" type="ORF">BET99_00825</name>
</gene>
<dbReference type="GO" id="GO:0051536">
    <property type="term" value="F:iron-sulfur cluster binding"/>
    <property type="evidence" value="ECO:0007669"/>
    <property type="project" value="InterPro"/>
</dbReference>